<evidence type="ECO:0000256" key="12">
    <source>
        <dbReference type="ARBA" id="ARBA00025364"/>
    </source>
</evidence>
<dbReference type="AlphaFoldDB" id="A0A438D1G9"/>
<evidence type="ECO:0000256" key="7">
    <source>
        <dbReference type="ARBA" id="ARBA00023065"/>
    </source>
</evidence>
<reference evidence="15 16" key="1">
    <citation type="journal article" date="2018" name="PLoS Genet.">
        <title>Population sequencing reveals clonal diversity and ancestral inbreeding in the grapevine cultivar Chardonnay.</title>
        <authorList>
            <person name="Roach M.J."/>
            <person name="Johnson D.L."/>
            <person name="Bohlmann J."/>
            <person name="van Vuuren H.J."/>
            <person name="Jones S.J."/>
            <person name="Pretorius I.S."/>
            <person name="Schmidt S.A."/>
            <person name="Borneman A.R."/>
        </authorList>
    </citation>
    <scope>NUCLEOTIDE SEQUENCE [LARGE SCALE GENOMIC DNA]</scope>
    <source>
        <strain evidence="16">cv. Chardonnay</strain>
        <tissue evidence="15">Leaf</tissue>
    </source>
</reference>
<dbReference type="GO" id="GO:0005743">
    <property type="term" value="C:mitochondrial inner membrane"/>
    <property type="evidence" value="ECO:0007669"/>
    <property type="project" value="UniProtKB-SubCell"/>
</dbReference>
<keyword evidence="5" id="KW-0375">Hydrogen ion transport</keyword>
<keyword evidence="14" id="KW-0812">Transmembrane</keyword>
<keyword evidence="14" id="KW-1133">Transmembrane helix</keyword>
<accession>A0A438D1G9</accession>
<evidence type="ECO:0000256" key="2">
    <source>
        <dbReference type="ARBA" id="ARBA00009502"/>
    </source>
</evidence>
<keyword evidence="10" id="KW-0139">CF(1)</keyword>
<dbReference type="CDD" id="cd12153">
    <property type="entry name" value="F1-ATPase_epsilon"/>
    <property type="match status" value="1"/>
</dbReference>
<comment type="subunit">
    <text evidence="3">F-type ATPases have 2 components, CF(1) - the catalytic core - and CF(0) - the membrane proton channel. CF(1) has five subunits: alpha(3), beta(3), gamma(1), delta(1), epsilon(1). CF(0) has three main subunits: a, b and c.</text>
</comment>
<evidence type="ECO:0000256" key="10">
    <source>
        <dbReference type="ARBA" id="ARBA00023196"/>
    </source>
</evidence>
<keyword evidence="6" id="KW-0999">Mitochondrion inner membrane</keyword>
<comment type="function">
    <text evidence="12">Mitochondrial membrane ATP synthase (F(1)F(0) ATP synthase or Complex V) produces ATP from ADP in the presence of a proton gradient across the membrane which is generated by electron transport complexes of the respiratory chain. F-type ATPases consist of two structural domains, F(1) - containing the extramembraneous catalytic core, and F(0) - containing the membrane proton channel, linked together by a central stalk and a peripheral stalk. During catalysis, ATP synthesis in the catalytic domain of F(1) is coupled via a rotary mechanism of the central stalk subunits to proton translocation. Part of the complex F(1) domain and of the central stalk which is part of the complex rotary element. Rotation of the central stalk against the surrounding alpha(3)beta(3) subunits leads to hydrolysis of ATP in three separate catalytic sites on the beta subunits.</text>
</comment>
<dbReference type="FunFam" id="1.10.1620.20:FF:000002">
    <property type="entry name" value="ATP synthase subunit epsilon, mitochondrial"/>
    <property type="match status" value="1"/>
</dbReference>
<gene>
    <name evidence="15" type="primary">VvCHDh000009_2</name>
    <name evidence="15" type="ORF">CK203_116998</name>
</gene>
<dbReference type="InterPro" id="IPR036742">
    <property type="entry name" value="ATP_synth_F1_esu_sf_mt"/>
</dbReference>
<evidence type="ECO:0000256" key="6">
    <source>
        <dbReference type="ARBA" id="ARBA00022792"/>
    </source>
</evidence>
<dbReference type="InterPro" id="IPR006721">
    <property type="entry name" value="ATP_synth_F1_esu_mt"/>
</dbReference>
<comment type="subcellular location">
    <subcellularLocation>
        <location evidence="1">Mitochondrion inner membrane</location>
    </subcellularLocation>
</comment>
<dbReference type="PANTHER" id="PTHR12448:SF0">
    <property type="entry name" value="ATP SYNTHASE SUBUNIT EPSILON, MITOCHONDRIAL"/>
    <property type="match status" value="1"/>
</dbReference>
<proteinExistence type="inferred from homology"/>
<protein>
    <recommendedName>
        <fullName evidence="13">ATP synthase subunit epsilon, mitochondrial</fullName>
    </recommendedName>
</protein>
<evidence type="ECO:0000256" key="3">
    <source>
        <dbReference type="ARBA" id="ARBA00011648"/>
    </source>
</evidence>
<dbReference type="GO" id="GO:0046933">
    <property type="term" value="F:proton-transporting ATP synthase activity, rotational mechanism"/>
    <property type="evidence" value="ECO:0007669"/>
    <property type="project" value="InterPro"/>
</dbReference>
<dbReference type="SUPFAM" id="SSF48690">
    <property type="entry name" value="Epsilon subunit of mitochondrial F1F0-ATP synthase"/>
    <property type="match status" value="1"/>
</dbReference>
<evidence type="ECO:0000256" key="9">
    <source>
        <dbReference type="ARBA" id="ARBA00023136"/>
    </source>
</evidence>
<evidence type="ECO:0000256" key="11">
    <source>
        <dbReference type="ARBA" id="ARBA00023310"/>
    </source>
</evidence>
<feature type="transmembrane region" description="Helical" evidence="14">
    <location>
        <begin position="69"/>
        <end position="88"/>
    </location>
</feature>
<keyword evidence="8" id="KW-0496">Mitochondrion</keyword>
<evidence type="ECO:0000313" key="15">
    <source>
        <dbReference type="EMBL" id="RVW29308.1"/>
    </source>
</evidence>
<sequence length="106" mass="11771">MASAVGSGAAVPFWKAAGMTYISYSNICVNLVRNCLQEPFKSEALTHEKAHFSISKWDNGVSQKPSNPLSLSIIGLLFNLFFSIRLVVEKNCEEKDEKLKHKLIIA</sequence>
<dbReference type="Gene3D" id="1.10.1620.20">
    <property type="entry name" value="ATP synthase, F1 complex, epsilon subunit superfamily, mitochondrial"/>
    <property type="match status" value="1"/>
</dbReference>
<dbReference type="Pfam" id="PF04627">
    <property type="entry name" value="ATP-synt_Eps"/>
    <property type="match status" value="1"/>
</dbReference>
<evidence type="ECO:0000256" key="5">
    <source>
        <dbReference type="ARBA" id="ARBA00022781"/>
    </source>
</evidence>
<evidence type="ECO:0000256" key="13">
    <source>
        <dbReference type="ARBA" id="ARBA00070654"/>
    </source>
</evidence>
<dbReference type="EMBL" id="QGNW01001851">
    <property type="protein sequence ID" value="RVW29308.1"/>
    <property type="molecule type" value="Genomic_DNA"/>
</dbReference>
<organism evidence="15 16">
    <name type="scientific">Vitis vinifera</name>
    <name type="common">Grape</name>
    <dbReference type="NCBI Taxonomy" id="29760"/>
    <lineage>
        <taxon>Eukaryota</taxon>
        <taxon>Viridiplantae</taxon>
        <taxon>Streptophyta</taxon>
        <taxon>Embryophyta</taxon>
        <taxon>Tracheophyta</taxon>
        <taxon>Spermatophyta</taxon>
        <taxon>Magnoliopsida</taxon>
        <taxon>eudicotyledons</taxon>
        <taxon>Gunneridae</taxon>
        <taxon>Pentapetalae</taxon>
        <taxon>rosids</taxon>
        <taxon>Vitales</taxon>
        <taxon>Vitaceae</taxon>
        <taxon>Viteae</taxon>
        <taxon>Vitis</taxon>
    </lineage>
</organism>
<keyword evidence="9 14" id="KW-0472">Membrane</keyword>
<keyword evidence="4" id="KW-0813">Transport</keyword>
<evidence type="ECO:0000256" key="14">
    <source>
        <dbReference type="SAM" id="Phobius"/>
    </source>
</evidence>
<comment type="caution">
    <text evidence="15">The sequence shown here is derived from an EMBL/GenBank/DDBJ whole genome shotgun (WGS) entry which is preliminary data.</text>
</comment>
<evidence type="ECO:0000256" key="1">
    <source>
        <dbReference type="ARBA" id="ARBA00004273"/>
    </source>
</evidence>
<evidence type="ECO:0000256" key="8">
    <source>
        <dbReference type="ARBA" id="ARBA00023128"/>
    </source>
</evidence>
<evidence type="ECO:0000313" key="16">
    <source>
        <dbReference type="Proteomes" id="UP000288805"/>
    </source>
</evidence>
<name>A0A438D1G9_VITVI</name>
<keyword evidence="7" id="KW-0406">Ion transport</keyword>
<comment type="similarity">
    <text evidence="2">Belongs to the eukaryotic ATPase epsilon family.</text>
</comment>
<evidence type="ECO:0000256" key="4">
    <source>
        <dbReference type="ARBA" id="ARBA00022448"/>
    </source>
</evidence>
<dbReference type="Proteomes" id="UP000288805">
    <property type="component" value="Unassembled WGS sequence"/>
</dbReference>
<keyword evidence="11" id="KW-0066">ATP synthesis</keyword>
<dbReference type="PANTHER" id="PTHR12448">
    <property type="entry name" value="ATP SYNTHASE EPSILON CHAIN, MITOCHONDRIAL"/>
    <property type="match status" value="1"/>
</dbReference>
<dbReference type="GO" id="GO:0045259">
    <property type="term" value="C:proton-transporting ATP synthase complex"/>
    <property type="evidence" value="ECO:0007669"/>
    <property type="project" value="UniProtKB-KW"/>
</dbReference>